<organism evidence="1 2">
    <name type="scientific">Racocetra fulgida</name>
    <dbReference type="NCBI Taxonomy" id="60492"/>
    <lineage>
        <taxon>Eukaryota</taxon>
        <taxon>Fungi</taxon>
        <taxon>Fungi incertae sedis</taxon>
        <taxon>Mucoromycota</taxon>
        <taxon>Glomeromycotina</taxon>
        <taxon>Glomeromycetes</taxon>
        <taxon>Diversisporales</taxon>
        <taxon>Gigasporaceae</taxon>
        <taxon>Racocetra</taxon>
    </lineage>
</organism>
<gene>
    <name evidence="1" type="ORF">RFULGI_LOCUS449</name>
</gene>
<dbReference type="EMBL" id="CAJVPZ010000164">
    <property type="protein sequence ID" value="CAG8455720.1"/>
    <property type="molecule type" value="Genomic_DNA"/>
</dbReference>
<dbReference type="Proteomes" id="UP000789396">
    <property type="component" value="Unassembled WGS sequence"/>
</dbReference>
<comment type="caution">
    <text evidence="1">The sequence shown here is derived from an EMBL/GenBank/DDBJ whole genome shotgun (WGS) entry which is preliminary data.</text>
</comment>
<keyword evidence="2" id="KW-1185">Reference proteome</keyword>
<protein>
    <submittedName>
        <fullName evidence="1">14598_t:CDS:1</fullName>
    </submittedName>
</protein>
<accession>A0A9N8VNX1</accession>
<dbReference type="OrthoDB" id="3219396at2759"/>
<sequence>MSPPLPNDVIQHVLANFPIKQIYLLRGVNRDWYSIHEHAIKQRLSFTDSKVLVRLGPSSKAKDPKFSIALECVAFDPETRIFTFKPIANSKPIYCNPRHLRQVKILSREWIGVDAKRHNGIDISSNSTSKDVNLDAMRRYANFTFHREYVEAVQKYYYLEETPSAGEEISTYIGDIDMILKCHLKDSVVLSLEDIPDIEYFDQPSHISSFNVDFLQVHTSWLIGGTTTKILPTDFHSKIYHSRYTLLNHITLQKDIQKYNLYSPKVIRWILSDYMVDDQQTVQLCQHLNKTNGDFTIVDKFQWELEKKNIKQQIMWKYSFVARFFCDPQNSPENFEQTLDRLVRSEDDEKAEGQSKTHKFTAISWQNGWIS</sequence>
<dbReference type="AlphaFoldDB" id="A0A9N8VNX1"/>
<proteinExistence type="predicted"/>
<evidence type="ECO:0000313" key="1">
    <source>
        <dbReference type="EMBL" id="CAG8455720.1"/>
    </source>
</evidence>
<dbReference type="CDD" id="cd09917">
    <property type="entry name" value="F-box_SF"/>
    <property type="match status" value="1"/>
</dbReference>
<name>A0A9N8VNX1_9GLOM</name>
<evidence type="ECO:0000313" key="2">
    <source>
        <dbReference type="Proteomes" id="UP000789396"/>
    </source>
</evidence>
<reference evidence="1" key="1">
    <citation type="submission" date="2021-06" db="EMBL/GenBank/DDBJ databases">
        <authorList>
            <person name="Kallberg Y."/>
            <person name="Tangrot J."/>
            <person name="Rosling A."/>
        </authorList>
    </citation>
    <scope>NUCLEOTIDE SEQUENCE</scope>
    <source>
        <strain evidence="1">IN212</strain>
    </source>
</reference>